<evidence type="ECO:0000313" key="2">
    <source>
        <dbReference type="Proteomes" id="UP000295192"/>
    </source>
</evidence>
<accession>A0A484ASW0</accession>
<dbReference type="Proteomes" id="UP000295192">
    <property type="component" value="Unassembled WGS sequence"/>
</dbReference>
<keyword evidence="2" id="KW-1185">Reference proteome</keyword>
<dbReference type="EMBL" id="LSRL02001298">
    <property type="protein sequence ID" value="TDG39162.1"/>
    <property type="molecule type" value="Genomic_DNA"/>
</dbReference>
<evidence type="ECO:0000313" key="1">
    <source>
        <dbReference type="EMBL" id="TDG39162.1"/>
    </source>
</evidence>
<sequence>MATSKCVGNRMTERPSKVALGVVDTREYVEAYLEHELKSQRKIVNNDLALFYLNNAIDFTDKTMENSTASKTPGERDRYHFNTHLCESYAGELCQE</sequence>
<dbReference type="AlphaFoldDB" id="A0A484ASW0"/>
<gene>
    <name evidence="1" type="ORF">AWZ03_014416</name>
</gene>
<protein>
    <submittedName>
        <fullName evidence="1">Uncharacterized protein</fullName>
    </submittedName>
</protein>
<comment type="caution">
    <text evidence="1">The sequence shown here is derived from an EMBL/GenBank/DDBJ whole genome shotgun (WGS) entry which is preliminary data.</text>
</comment>
<organism evidence="1 2">
    <name type="scientific">Drosophila navojoa</name>
    <name type="common">Fruit fly</name>
    <dbReference type="NCBI Taxonomy" id="7232"/>
    <lineage>
        <taxon>Eukaryota</taxon>
        <taxon>Metazoa</taxon>
        <taxon>Ecdysozoa</taxon>
        <taxon>Arthropoda</taxon>
        <taxon>Hexapoda</taxon>
        <taxon>Insecta</taxon>
        <taxon>Pterygota</taxon>
        <taxon>Neoptera</taxon>
        <taxon>Endopterygota</taxon>
        <taxon>Diptera</taxon>
        <taxon>Brachycera</taxon>
        <taxon>Muscomorpha</taxon>
        <taxon>Ephydroidea</taxon>
        <taxon>Drosophilidae</taxon>
        <taxon>Drosophila</taxon>
    </lineage>
</organism>
<reference evidence="1 2" key="1">
    <citation type="journal article" date="2019" name="J. Hered.">
        <title>An Improved Genome Assembly for Drosophila navojoa, the Basal Species in the mojavensis Cluster.</title>
        <authorList>
            <person name="Vanderlinde T."/>
            <person name="Dupim E.G."/>
            <person name="Nazario-Yepiz N.O."/>
            <person name="Carvalho A.B."/>
        </authorList>
    </citation>
    <scope>NUCLEOTIDE SEQUENCE [LARGE SCALE GENOMIC DNA]</scope>
    <source>
        <strain evidence="1">Navoj_Jal97</strain>
        <tissue evidence="1">Whole organism</tissue>
    </source>
</reference>
<proteinExistence type="predicted"/>
<name>A0A484ASW0_DRONA</name>